<dbReference type="HOGENOM" id="CLU_2034018_0_0_9"/>
<evidence type="ECO:0000313" key="1">
    <source>
        <dbReference type="EMBL" id="AGA60080.1"/>
    </source>
</evidence>
<keyword evidence="2" id="KW-1185">Reference proteome</keyword>
<keyword evidence="1" id="KW-0614">Plasmid</keyword>
<dbReference type="KEGG" id="tco:Theco_4081"/>
<sequence length="132" mass="15022">MLECLFDAEPDFPVVLNALRQLRVHALVEERVLHEKIKDVLRANNIGYRYEYALGPRNRVDFLTFGGTAIECKKKKPNERSVIQQLERYASFADVRSIVLVIERYHVLPPNIGGKPCASIGLNRLWGFGGVI</sequence>
<geneLocation type="plasmid" evidence="1 2">
    <name>pTHECO01</name>
</geneLocation>
<dbReference type="Proteomes" id="UP000010795">
    <property type="component" value="Plasmid pTHECO01"/>
</dbReference>
<name>L0ELB3_THECK</name>
<organism evidence="1 2">
    <name type="scientific">Thermobacillus composti (strain DSM 18247 / JCM 13945 / KWC4)</name>
    <dbReference type="NCBI Taxonomy" id="717605"/>
    <lineage>
        <taxon>Bacteria</taxon>
        <taxon>Bacillati</taxon>
        <taxon>Bacillota</taxon>
        <taxon>Bacilli</taxon>
        <taxon>Bacillales</taxon>
        <taxon>Paenibacillaceae</taxon>
        <taxon>Thermobacillus</taxon>
    </lineage>
</organism>
<dbReference type="AlphaFoldDB" id="L0ELB3"/>
<evidence type="ECO:0008006" key="3">
    <source>
        <dbReference type="Google" id="ProtNLM"/>
    </source>
</evidence>
<accession>L0ELB3</accession>
<dbReference type="EMBL" id="CP003256">
    <property type="protein sequence ID" value="AGA60080.1"/>
    <property type="molecule type" value="Genomic_DNA"/>
</dbReference>
<evidence type="ECO:0000313" key="2">
    <source>
        <dbReference type="Proteomes" id="UP000010795"/>
    </source>
</evidence>
<dbReference type="eggNOG" id="ENOG50339E6">
    <property type="taxonomic scope" value="Bacteria"/>
</dbReference>
<proteinExistence type="predicted"/>
<protein>
    <recommendedName>
        <fullName evidence="3">DUF4143 domain-containing protein</fullName>
    </recommendedName>
</protein>
<reference evidence="2" key="1">
    <citation type="submission" date="2012-01" db="EMBL/GenBank/DDBJ databases">
        <title>Complete sequence of plasmid of Thermobacillus composti KWC4.</title>
        <authorList>
            <person name="Lucas S."/>
            <person name="Han J."/>
            <person name="Lapidus A."/>
            <person name="Cheng J.-F."/>
            <person name="Goodwin L."/>
            <person name="Pitluck S."/>
            <person name="Peters L."/>
            <person name="Ovchinnikova G."/>
            <person name="Teshima H."/>
            <person name="Detter J.C."/>
            <person name="Han C."/>
            <person name="Tapia R."/>
            <person name="Land M."/>
            <person name="Hauser L."/>
            <person name="Kyrpides N."/>
            <person name="Ivanova N."/>
            <person name="Pagani I."/>
            <person name="Anderson I."/>
            <person name="Woyke T."/>
        </authorList>
    </citation>
    <scope>NUCLEOTIDE SEQUENCE [LARGE SCALE GENOMIC DNA]</scope>
    <source>
        <strain evidence="2">DSM 18247 / JCM 13945 / KWC4</strain>
        <plasmid evidence="2">Plasmid pTHECO01</plasmid>
    </source>
</reference>
<gene>
    <name evidence="1" type="ordered locus">Theco_4081</name>
</gene>